<feature type="compositionally biased region" description="Low complexity" evidence="1">
    <location>
        <begin position="73"/>
        <end position="83"/>
    </location>
</feature>
<comment type="caution">
    <text evidence="2">The sequence shown here is derived from an EMBL/GenBank/DDBJ whole genome shotgun (WGS) entry which is preliminary data.</text>
</comment>
<dbReference type="AlphaFoldDB" id="A0AAP3HBS5"/>
<dbReference type="Proteomes" id="UP001071279">
    <property type="component" value="Unassembled WGS sequence"/>
</dbReference>
<feature type="non-terminal residue" evidence="2">
    <location>
        <position position="1"/>
    </location>
</feature>
<dbReference type="EMBL" id="JAPXIC010000026">
    <property type="protein sequence ID" value="MCZ4718571.1"/>
    <property type="molecule type" value="Genomic_DNA"/>
</dbReference>
<evidence type="ECO:0000313" key="3">
    <source>
        <dbReference type="Proteomes" id="UP001071279"/>
    </source>
</evidence>
<reference evidence="2" key="1">
    <citation type="submission" date="2022-12" db="EMBL/GenBank/DDBJ databases">
        <title>Comparative genomics of Legionella pneumophila isolates from the West Bank and Germany support molecular epidemiology of Legionnaires disease.</title>
        <authorList>
            <person name="Zayed A.R."/>
            <person name="Bitar D.M."/>
            <person name="Steinert M."/>
            <person name="Lueck C."/>
            <person name="Brettar I."/>
            <person name="Hoefle M.G."/>
            <person name="Bunk B."/>
        </authorList>
    </citation>
    <scope>NUCLEOTIDE SEQUENCE</scope>
    <source>
        <strain evidence="2">H23</strain>
    </source>
</reference>
<gene>
    <name evidence="2" type="ORF">O6C86_04985</name>
</gene>
<proteinExistence type="predicted"/>
<accession>A0AAP3HBS5</accession>
<organism evidence="2 3">
    <name type="scientific">Legionella pneumophila</name>
    <dbReference type="NCBI Taxonomy" id="446"/>
    <lineage>
        <taxon>Bacteria</taxon>
        <taxon>Pseudomonadati</taxon>
        <taxon>Pseudomonadota</taxon>
        <taxon>Gammaproteobacteria</taxon>
        <taxon>Legionellales</taxon>
        <taxon>Legionellaceae</taxon>
        <taxon>Legionella</taxon>
    </lineage>
</organism>
<protein>
    <submittedName>
        <fullName evidence="2">Uncharacterized protein</fullName>
    </submittedName>
</protein>
<feature type="compositionally biased region" description="Low complexity" evidence="1">
    <location>
        <begin position="1"/>
        <end position="21"/>
    </location>
</feature>
<name>A0AAP3HBS5_LEGPN</name>
<evidence type="ECO:0000256" key="1">
    <source>
        <dbReference type="SAM" id="MobiDB-lite"/>
    </source>
</evidence>
<evidence type="ECO:0000313" key="2">
    <source>
        <dbReference type="EMBL" id="MCZ4718571.1"/>
    </source>
</evidence>
<feature type="region of interest" description="Disordered" evidence="1">
    <location>
        <begin position="1"/>
        <end position="83"/>
    </location>
</feature>
<sequence length="83" mass="8461">TQPTTDSTQPTTDSTQPTTDSGSNDTPMQMSPPPESNTSTSTLDLGGQTKYDEVAKTGNSQTPDSGQIPDVQPTTPTMTGGGG</sequence>